<evidence type="ECO:0000256" key="2">
    <source>
        <dbReference type="SAM" id="MobiDB-lite"/>
    </source>
</evidence>
<feature type="domain" description="FHA" evidence="3">
    <location>
        <begin position="318"/>
        <end position="368"/>
    </location>
</feature>
<keyword evidence="1" id="KW-0175">Coiled coil</keyword>
<dbReference type="SMART" id="SM00240">
    <property type="entry name" value="FHA"/>
    <property type="match status" value="1"/>
</dbReference>
<gene>
    <name evidence="4" type="ORF">ACFL27_14665</name>
</gene>
<dbReference type="Pfam" id="PF00498">
    <property type="entry name" value="FHA"/>
    <property type="match status" value="1"/>
</dbReference>
<organism evidence="4 5">
    <name type="scientific">candidate division CSSED10-310 bacterium</name>
    <dbReference type="NCBI Taxonomy" id="2855610"/>
    <lineage>
        <taxon>Bacteria</taxon>
        <taxon>Bacteria division CSSED10-310</taxon>
    </lineage>
</organism>
<comment type="caution">
    <text evidence="4">The sequence shown here is derived from an EMBL/GenBank/DDBJ whole genome shotgun (WGS) entry which is preliminary data.</text>
</comment>
<protein>
    <submittedName>
        <fullName evidence="4">FHA domain-containing protein</fullName>
    </submittedName>
</protein>
<evidence type="ECO:0000313" key="5">
    <source>
        <dbReference type="Proteomes" id="UP001594351"/>
    </source>
</evidence>
<dbReference type="InterPro" id="IPR008984">
    <property type="entry name" value="SMAD_FHA_dom_sf"/>
</dbReference>
<evidence type="ECO:0000256" key="1">
    <source>
        <dbReference type="SAM" id="Coils"/>
    </source>
</evidence>
<sequence>MAKNIKVDSIVDRTQNNPDFDEYRSVVENVAVFRERLAKIETTKDKFSAKIFTKVHKEYKANLAEAEEKVEPIREKLATELHDFSTKQKEISVLYDTLRENFEELEIRHIAGEIDDKTFKKKNADSSPQMEKYKSALDILQKNIDAYLKIVKGDALPEESVSEPGEEEEPEEEVAEDYPQEDVSLVEAEEEEQHEVEEQEVEEPEEEEEIEAYPQDQEEVAEGSSDDLDSWHDLPEESSEEISDTSEAVYEAADSKDDLDQTLEEDYNLELPEDLRQDLEEPEESTPAEISTAELNPFLVIVEGDTEQSEFEISTDVLTIGRGPDNDIQLANDTSVSRHHSRVTFENSEYIITDLDSSNGTYVNGERVTQIALSENDEISIGQTIILFKMQPRE</sequence>
<dbReference type="EMBL" id="JBHPBY010000188">
    <property type="protein sequence ID" value="MFC1851437.1"/>
    <property type="molecule type" value="Genomic_DNA"/>
</dbReference>
<accession>A0ABV6YZ22</accession>
<keyword evidence="5" id="KW-1185">Reference proteome</keyword>
<dbReference type="PROSITE" id="PS50006">
    <property type="entry name" value="FHA_DOMAIN"/>
    <property type="match status" value="1"/>
</dbReference>
<dbReference type="PANTHER" id="PTHR46210:SF1">
    <property type="entry name" value="FHA DOMAIN-CONTAINING PROTEIN"/>
    <property type="match status" value="1"/>
</dbReference>
<feature type="region of interest" description="Disordered" evidence="2">
    <location>
        <begin position="157"/>
        <end position="259"/>
    </location>
</feature>
<feature type="compositionally biased region" description="Acidic residues" evidence="2">
    <location>
        <begin position="187"/>
        <end position="228"/>
    </location>
</feature>
<feature type="coiled-coil region" evidence="1">
    <location>
        <begin position="49"/>
        <end position="76"/>
    </location>
</feature>
<dbReference type="CDD" id="cd00060">
    <property type="entry name" value="FHA"/>
    <property type="match status" value="1"/>
</dbReference>
<dbReference type="Proteomes" id="UP001594351">
    <property type="component" value="Unassembled WGS sequence"/>
</dbReference>
<dbReference type="PANTHER" id="PTHR46210">
    <property type="entry name" value="FHA DOMAIN-CONTAINING PROTEIN"/>
    <property type="match status" value="1"/>
</dbReference>
<evidence type="ECO:0000313" key="4">
    <source>
        <dbReference type="EMBL" id="MFC1851437.1"/>
    </source>
</evidence>
<dbReference type="SUPFAM" id="SSF49879">
    <property type="entry name" value="SMAD/FHA domain"/>
    <property type="match status" value="1"/>
</dbReference>
<feature type="compositionally biased region" description="Acidic residues" evidence="2">
    <location>
        <begin position="157"/>
        <end position="180"/>
    </location>
</feature>
<dbReference type="InterPro" id="IPR000253">
    <property type="entry name" value="FHA_dom"/>
</dbReference>
<reference evidence="4 5" key="1">
    <citation type="submission" date="2024-09" db="EMBL/GenBank/DDBJ databases">
        <title>Laminarin stimulates single cell rates of sulfate reduction while oxygen inhibits transcriptomic activity in coastal marine sediment.</title>
        <authorList>
            <person name="Lindsay M."/>
            <person name="Orcutt B."/>
            <person name="Emerson D."/>
            <person name="Stepanauskas R."/>
            <person name="D'Angelo T."/>
        </authorList>
    </citation>
    <scope>NUCLEOTIDE SEQUENCE [LARGE SCALE GENOMIC DNA]</scope>
    <source>
        <strain evidence="4">SAG AM-311-K15</strain>
    </source>
</reference>
<name>A0ABV6YZ22_UNCC1</name>
<evidence type="ECO:0000259" key="3">
    <source>
        <dbReference type="PROSITE" id="PS50006"/>
    </source>
</evidence>
<proteinExistence type="predicted"/>
<dbReference type="Gene3D" id="2.60.200.20">
    <property type="match status" value="1"/>
</dbReference>